<protein>
    <submittedName>
        <fullName evidence="3">Uncharacterized protein LOC116303544</fullName>
    </submittedName>
</protein>
<evidence type="ECO:0000313" key="3">
    <source>
        <dbReference type="RefSeq" id="XP_031568965.1"/>
    </source>
</evidence>
<keyword evidence="1" id="KW-0732">Signal</keyword>
<gene>
    <name evidence="3" type="primary">LOC116303544</name>
</gene>
<keyword evidence="2" id="KW-1185">Reference proteome</keyword>
<feature type="signal peptide" evidence="1">
    <location>
        <begin position="1"/>
        <end position="19"/>
    </location>
</feature>
<dbReference type="OrthoDB" id="6022142at2759"/>
<dbReference type="InParanoid" id="A0A6P8IRG3"/>
<reference evidence="3" key="1">
    <citation type="submission" date="2025-08" db="UniProtKB">
        <authorList>
            <consortium name="RefSeq"/>
        </authorList>
    </citation>
    <scope>IDENTIFICATION</scope>
    <source>
        <tissue evidence="3">Tentacle</tissue>
    </source>
</reference>
<dbReference type="Proteomes" id="UP000515163">
    <property type="component" value="Unplaced"/>
</dbReference>
<dbReference type="RefSeq" id="XP_031568965.1">
    <property type="nucleotide sequence ID" value="XM_031713105.1"/>
</dbReference>
<proteinExistence type="predicted"/>
<evidence type="ECO:0000313" key="2">
    <source>
        <dbReference type="Proteomes" id="UP000515163"/>
    </source>
</evidence>
<dbReference type="KEGG" id="aten:116303544"/>
<accession>A0A6P8IRG3</accession>
<evidence type="ECO:0000256" key="1">
    <source>
        <dbReference type="SAM" id="SignalP"/>
    </source>
</evidence>
<feature type="chain" id="PRO_5028145786" evidence="1">
    <location>
        <begin position="20"/>
        <end position="200"/>
    </location>
</feature>
<sequence>MKFYFCVIFLTSHLYLVNCGVLSKRNIAKKSAIALKTEPAEARNGRWTQLNHFHPVCFEGQGNRFGHLIHVGKKGLIGAIKLVYRTGSIRCVANPAYDSRWGCYHYSTFMKYPLNVIITDNHNNILYPQPQYIKHTAGLWYYLPMVDDKHSNELVFTDFSQPFYIQGHQQLRIWYGEDLKNWSETDNQGRVCVNVFARFL</sequence>
<dbReference type="AlphaFoldDB" id="A0A6P8IRG3"/>
<organism evidence="2 3">
    <name type="scientific">Actinia tenebrosa</name>
    <name type="common">Australian red waratah sea anemone</name>
    <dbReference type="NCBI Taxonomy" id="6105"/>
    <lineage>
        <taxon>Eukaryota</taxon>
        <taxon>Metazoa</taxon>
        <taxon>Cnidaria</taxon>
        <taxon>Anthozoa</taxon>
        <taxon>Hexacorallia</taxon>
        <taxon>Actiniaria</taxon>
        <taxon>Actiniidae</taxon>
        <taxon>Actinia</taxon>
    </lineage>
</organism>
<name>A0A6P8IRG3_ACTTE</name>
<dbReference type="GeneID" id="116303544"/>